<reference evidence="4" key="1">
    <citation type="journal article" date="2019" name="Int. J. Syst. Evol. Microbiol.">
        <title>The Global Catalogue of Microorganisms (GCM) 10K type strain sequencing project: providing services to taxonomists for standard genome sequencing and annotation.</title>
        <authorList>
            <consortium name="The Broad Institute Genomics Platform"/>
            <consortium name="The Broad Institute Genome Sequencing Center for Infectious Disease"/>
            <person name="Wu L."/>
            <person name="Ma J."/>
        </authorList>
    </citation>
    <scope>NUCLEOTIDE SEQUENCE [LARGE SCALE GENOMIC DNA]</scope>
    <source>
        <strain evidence="4">KCTC 23916</strain>
    </source>
</reference>
<evidence type="ECO:0000256" key="2">
    <source>
        <dbReference type="SAM" id="SignalP"/>
    </source>
</evidence>
<proteinExistence type="predicted"/>
<dbReference type="Proteomes" id="UP000620127">
    <property type="component" value="Unassembled WGS sequence"/>
</dbReference>
<organism evidence="3 4">
    <name type="scientific">Undibacterium macrobrachii</name>
    <dbReference type="NCBI Taxonomy" id="1119058"/>
    <lineage>
        <taxon>Bacteria</taxon>
        <taxon>Pseudomonadati</taxon>
        <taxon>Pseudomonadota</taxon>
        <taxon>Betaproteobacteria</taxon>
        <taxon>Burkholderiales</taxon>
        <taxon>Oxalobacteraceae</taxon>
        <taxon>Undibacterium</taxon>
    </lineage>
</organism>
<evidence type="ECO:0000256" key="1">
    <source>
        <dbReference type="SAM" id="MobiDB-lite"/>
    </source>
</evidence>
<dbReference type="EMBL" id="BMYT01000007">
    <property type="protein sequence ID" value="GGX24720.1"/>
    <property type="molecule type" value="Genomic_DNA"/>
</dbReference>
<feature type="compositionally biased region" description="Pro residues" evidence="1">
    <location>
        <begin position="58"/>
        <end position="95"/>
    </location>
</feature>
<protein>
    <submittedName>
        <fullName evidence="3">Uncharacterized protein</fullName>
    </submittedName>
</protein>
<sequence>MRILAAVIIFAALGATGLSIAESKTKQTEAKKTNLANTVISIQCESTTGKNRCLKLLSPPPPPAPPAPPAVPATLEPPAPPTPPALPSAPPPPALEIPEELHAICKDKAEGATIEAKQSDAITFSGTCVKRDGKMLLDVHRVHARQ</sequence>
<feature type="chain" id="PRO_5045363203" evidence="2">
    <location>
        <begin position="22"/>
        <end position="146"/>
    </location>
</feature>
<gene>
    <name evidence="3" type="ORF">GCM10011282_33410</name>
</gene>
<keyword evidence="4" id="KW-1185">Reference proteome</keyword>
<accession>A0ABQ2XN72</accession>
<evidence type="ECO:0000313" key="4">
    <source>
        <dbReference type="Proteomes" id="UP000620127"/>
    </source>
</evidence>
<feature type="region of interest" description="Disordered" evidence="1">
    <location>
        <begin position="53"/>
        <end position="97"/>
    </location>
</feature>
<name>A0ABQ2XN72_9BURK</name>
<keyword evidence="2" id="KW-0732">Signal</keyword>
<dbReference type="RefSeq" id="WP_189347413.1">
    <property type="nucleotide sequence ID" value="NZ_BMYT01000007.1"/>
</dbReference>
<feature type="signal peptide" evidence="2">
    <location>
        <begin position="1"/>
        <end position="21"/>
    </location>
</feature>
<evidence type="ECO:0000313" key="3">
    <source>
        <dbReference type="EMBL" id="GGX24720.1"/>
    </source>
</evidence>
<comment type="caution">
    <text evidence="3">The sequence shown here is derived from an EMBL/GenBank/DDBJ whole genome shotgun (WGS) entry which is preliminary data.</text>
</comment>